<evidence type="ECO:0000313" key="3">
    <source>
        <dbReference type="Proteomes" id="UP001454036"/>
    </source>
</evidence>
<sequence>MAQFRSIALCNTIAKIIFKALALRLKKYLPIVISDTQSAFIPKRNITDNVLLAYEAHHMLKSKKSGKVGYMSIKLDMLKAYDRIEWRFLRAMLIQLKFPPKWISLIMEYVESVSYSVLVNGQQAGFIKPGRGVCLRGVLSGIPMGKNVDPMTHLMFANDTLLLGQVTVVEATAIKQILDTYETWSGQLVSSTKSTIMFSRNMDGATRTTTTATVGMPKVQSHGKNLGLLTTIGFVRNQ</sequence>
<dbReference type="Proteomes" id="UP001454036">
    <property type="component" value="Unassembled WGS sequence"/>
</dbReference>
<evidence type="ECO:0000313" key="2">
    <source>
        <dbReference type="EMBL" id="GAA0168359.1"/>
    </source>
</evidence>
<accession>A0AAV3QWE6</accession>
<name>A0AAV3QWE6_LITER</name>
<dbReference type="InterPro" id="IPR052343">
    <property type="entry name" value="Retrotransposon-Effector_Assoc"/>
</dbReference>
<dbReference type="Pfam" id="PF00078">
    <property type="entry name" value="RVT_1"/>
    <property type="match status" value="1"/>
</dbReference>
<keyword evidence="3" id="KW-1185">Reference proteome</keyword>
<comment type="caution">
    <text evidence="2">The sequence shown here is derived from an EMBL/GenBank/DDBJ whole genome shotgun (WGS) entry which is preliminary data.</text>
</comment>
<organism evidence="2 3">
    <name type="scientific">Lithospermum erythrorhizon</name>
    <name type="common">Purple gromwell</name>
    <name type="synonym">Lithospermum officinale var. erythrorhizon</name>
    <dbReference type="NCBI Taxonomy" id="34254"/>
    <lineage>
        <taxon>Eukaryota</taxon>
        <taxon>Viridiplantae</taxon>
        <taxon>Streptophyta</taxon>
        <taxon>Embryophyta</taxon>
        <taxon>Tracheophyta</taxon>
        <taxon>Spermatophyta</taxon>
        <taxon>Magnoliopsida</taxon>
        <taxon>eudicotyledons</taxon>
        <taxon>Gunneridae</taxon>
        <taxon>Pentapetalae</taxon>
        <taxon>asterids</taxon>
        <taxon>lamiids</taxon>
        <taxon>Boraginales</taxon>
        <taxon>Boraginaceae</taxon>
        <taxon>Boraginoideae</taxon>
        <taxon>Lithospermeae</taxon>
        <taxon>Lithospermum</taxon>
    </lineage>
</organism>
<protein>
    <recommendedName>
        <fullName evidence="1">Reverse transcriptase domain-containing protein</fullName>
    </recommendedName>
</protein>
<gene>
    <name evidence="2" type="ORF">LIER_23092</name>
</gene>
<dbReference type="PANTHER" id="PTHR46890:SF48">
    <property type="entry name" value="RNA-DIRECTED DNA POLYMERASE"/>
    <property type="match status" value="1"/>
</dbReference>
<reference evidence="2 3" key="1">
    <citation type="submission" date="2024-01" db="EMBL/GenBank/DDBJ databases">
        <title>The complete chloroplast genome sequence of Lithospermum erythrorhizon: insights into the phylogenetic relationship among Boraginaceae species and the maternal lineages of purple gromwells.</title>
        <authorList>
            <person name="Okada T."/>
            <person name="Watanabe K."/>
        </authorList>
    </citation>
    <scope>NUCLEOTIDE SEQUENCE [LARGE SCALE GENOMIC DNA]</scope>
</reference>
<dbReference type="AlphaFoldDB" id="A0AAV3QWE6"/>
<evidence type="ECO:0000259" key="1">
    <source>
        <dbReference type="Pfam" id="PF00078"/>
    </source>
</evidence>
<feature type="domain" description="Reverse transcriptase" evidence="1">
    <location>
        <begin position="3"/>
        <end position="197"/>
    </location>
</feature>
<proteinExistence type="predicted"/>
<dbReference type="PANTHER" id="PTHR46890">
    <property type="entry name" value="NON-LTR RETROLELEMENT REVERSE TRANSCRIPTASE-LIKE PROTEIN-RELATED"/>
    <property type="match status" value="1"/>
</dbReference>
<dbReference type="EMBL" id="BAABME010006439">
    <property type="protein sequence ID" value="GAA0168359.1"/>
    <property type="molecule type" value="Genomic_DNA"/>
</dbReference>
<dbReference type="InterPro" id="IPR000477">
    <property type="entry name" value="RT_dom"/>
</dbReference>